<comment type="caution">
    <text evidence="2">The sequence shown here is derived from an EMBL/GenBank/DDBJ whole genome shotgun (WGS) entry which is preliminary data.</text>
</comment>
<keyword evidence="1" id="KW-0472">Membrane</keyword>
<keyword evidence="1" id="KW-1133">Transmembrane helix</keyword>
<feature type="transmembrane region" description="Helical" evidence="1">
    <location>
        <begin position="37"/>
        <end position="56"/>
    </location>
</feature>
<gene>
    <name evidence="2" type="ORF">ACFQ27_07320</name>
</gene>
<evidence type="ECO:0000313" key="2">
    <source>
        <dbReference type="EMBL" id="MFD1190386.1"/>
    </source>
</evidence>
<proteinExistence type="predicted"/>
<keyword evidence="3" id="KW-1185">Reference proteome</keyword>
<keyword evidence="1" id="KW-0812">Transmembrane</keyword>
<feature type="transmembrane region" description="Helical" evidence="1">
    <location>
        <begin position="68"/>
        <end position="90"/>
    </location>
</feature>
<organism evidence="2 3">
    <name type="scientific">Phenylobacterium conjunctum</name>
    <dbReference type="NCBI Taxonomy" id="1298959"/>
    <lineage>
        <taxon>Bacteria</taxon>
        <taxon>Pseudomonadati</taxon>
        <taxon>Pseudomonadota</taxon>
        <taxon>Alphaproteobacteria</taxon>
        <taxon>Caulobacterales</taxon>
        <taxon>Caulobacteraceae</taxon>
        <taxon>Phenylobacterium</taxon>
    </lineage>
</organism>
<dbReference type="Proteomes" id="UP001597216">
    <property type="component" value="Unassembled WGS sequence"/>
</dbReference>
<name>A0ABW3T0J3_9CAUL</name>
<dbReference type="EMBL" id="JBHTLQ010000012">
    <property type="protein sequence ID" value="MFD1190386.1"/>
    <property type="molecule type" value="Genomic_DNA"/>
</dbReference>
<evidence type="ECO:0000313" key="3">
    <source>
        <dbReference type="Proteomes" id="UP001597216"/>
    </source>
</evidence>
<sequence>MPTADERLQDLFAADAPPPRDPAFTAQVFERLARRALLLDLAWLAGACLIGAVALWRVWPHLSSVLESLALGLAPAAIVGSLALLLAVAASGRFGWSRL</sequence>
<evidence type="ECO:0000256" key="1">
    <source>
        <dbReference type="SAM" id="Phobius"/>
    </source>
</evidence>
<reference evidence="3" key="1">
    <citation type="journal article" date="2019" name="Int. J. Syst. Evol. Microbiol.">
        <title>The Global Catalogue of Microorganisms (GCM) 10K type strain sequencing project: providing services to taxonomists for standard genome sequencing and annotation.</title>
        <authorList>
            <consortium name="The Broad Institute Genomics Platform"/>
            <consortium name="The Broad Institute Genome Sequencing Center for Infectious Disease"/>
            <person name="Wu L."/>
            <person name="Ma J."/>
        </authorList>
    </citation>
    <scope>NUCLEOTIDE SEQUENCE [LARGE SCALE GENOMIC DNA]</scope>
    <source>
        <strain evidence="3">CCUG 55074</strain>
    </source>
</reference>
<protein>
    <submittedName>
        <fullName evidence="2">Uncharacterized protein</fullName>
    </submittedName>
</protein>
<accession>A0ABW3T0J3</accession>
<dbReference type="RefSeq" id="WP_374347556.1">
    <property type="nucleotide sequence ID" value="NZ_JBHTLQ010000012.1"/>
</dbReference>